<evidence type="ECO:0000256" key="3">
    <source>
        <dbReference type="ARBA" id="ARBA00022617"/>
    </source>
</evidence>
<keyword evidence="3 8" id="KW-0349">Heme</keyword>
<dbReference type="Gene3D" id="1.10.630.10">
    <property type="entry name" value="Cytochrome P450"/>
    <property type="match status" value="1"/>
</dbReference>
<evidence type="ECO:0000256" key="9">
    <source>
        <dbReference type="RuleBase" id="RU000461"/>
    </source>
</evidence>
<evidence type="ECO:0000256" key="7">
    <source>
        <dbReference type="ARBA" id="ARBA00023033"/>
    </source>
</evidence>
<feature type="region of interest" description="Disordered" evidence="10">
    <location>
        <begin position="28"/>
        <end position="53"/>
    </location>
</feature>
<dbReference type="InterPro" id="IPR001128">
    <property type="entry name" value="Cyt_P450"/>
</dbReference>
<evidence type="ECO:0000256" key="6">
    <source>
        <dbReference type="ARBA" id="ARBA00023004"/>
    </source>
</evidence>
<evidence type="ECO:0000256" key="5">
    <source>
        <dbReference type="ARBA" id="ARBA00023002"/>
    </source>
</evidence>
<dbReference type="SUPFAM" id="SSF48264">
    <property type="entry name" value="Cytochrome P450"/>
    <property type="match status" value="1"/>
</dbReference>
<dbReference type="CDD" id="cd11054">
    <property type="entry name" value="CYP24A1-like"/>
    <property type="match status" value="1"/>
</dbReference>
<protein>
    <submittedName>
        <fullName evidence="11">Cytochrome P450</fullName>
    </submittedName>
</protein>
<organism evidence="11 12">
    <name type="scientific">Catenaria anguillulae PL171</name>
    <dbReference type="NCBI Taxonomy" id="765915"/>
    <lineage>
        <taxon>Eukaryota</taxon>
        <taxon>Fungi</taxon>
        <taxon>Fungi incertae sedis</taxon>
        <taxon>Blastocladiomycota</taxon>
        <taxon>Blastocladiomycetes</taxon>
        <taxon>Blastocladiales</taxon>
        <taxon>Catenariaceae</taxon>
        <taxon>Catenaria</taxon>
    </lineage>
</organism>
<dbReference type="GO" id="GO:0004497">
    <property type="term" value="F:monooxygenase activity"/>
    <property type="evidence" value="ECO:0007669"/>
    <property type="project" value="UniProtKB-KW"/>
</dbReference>
<dbReference type="PANTHER" id="PTHR24279">
    <property type="entry name" value="CYTOCHROME P450"/>
    <property type="match status" value="1"/>
</dbReference>
<dbReference type="AlphaFoldDB" id="A0A1Y2I3M7"/>
<dbReference type="InterPro" id="IPR002401">
    <property type="entry name" value="Cyt_P450_E_grp-I"/>
</dbReference>
<keyword evidence="4 8" id="KW-0479">Metal-binding</keyword>
<dbReference type="PRINTS" id="PR00385">
    <property type="entry name" value="P450"/>
</dbReference>
<keyword evidence="5 9" id="KW-0560">Oxidoreductase</keyword>
<name>A0A1Y2I3M7_9FUNG</name>
<dbReference type="EMBL" id="MCFL01000002">
    <property type="protein sequence ID" value="ORZ40824.1"/>
    <property type="molecule type" value="Genomic_DNA"/>
</dbReference>
<dbReference type="STRING" id="765915.A0A1Y2I3M7"/>
<sequence>MIHSLTRHLVASGGYRRQAPLLLSNAARRPQSTATAPTAPAAPASENVTTATSSPLPFTSIPSLPIYPIVGSIPSFRAHDPSKNKNQYHRAQQAIHANYGPLVRLQLPGQTGPSLWIADPHMIAESFQSETKYPTRPAINTWIHYRQQRNQPLGIVVSNGPEWRRARMAAQGLIFNPQRAQKAFTKCVNPPTRLGMDKIEQLLRAQGDSAVQGNTTVNIEDVVMRWSIEAISSILLGRSLGMLSDPPNPLAQRIIRAFVDLVRTLGPVVQTPEWAWKLRLTKSSRLHFRALEDIHHICDELTRDVLKDLAQLPKEELEGTFLGHILARPEELTFDEMMIMTVEFLGAGVDTTSRTALNMMYLLGRNPRVQSKLREEIAAVVGADSDLEVDQFSKLKYMKHVIKVCTCLSSIFATYIRYSFVSADRVLKQETFRMIPTIPANGRILTRDTVLGGYLLPAGTNLTFNHFVMSHDPKLVSDPDQFLPERWETKDIHAAVVMPFGSGSRKCIGSRIAEIELHAFFVHLLRRFELLAAPEEMEMVASTGLAPVGSTPLRLRLIQS</sequence>
<dbReference type="GO" id="GO:0020037">
    <property type="term" value="F:heme binding"/>
    <property type="evidence" value="ECO:0007669"/>
    <property type="project" value="InterPro"/>
</dbReference>
<feature type="binding site" description="axial binding residue" evidence="8">
    <location>
        <position position="507"/>
    </location>
    <ligand>
        <name>heme</name>
        <dbReference type="ChEBI" id="CHEBI:30413"/>
    </ligand>
    <ligandPart>
        <name>Fe</name>
        <dbReference type="ChEBI" id="CHEBI:18248"/>
    </ligandPart>
</feature>
<keyword evidence="12" id="KW-1185">Reference proteome</keyword>
<dbReference type="PRINTS" id="PR00463">
    <property type="entry name" value="EP450I"/>
</dbReference>
<dbReference type="Proteomes" id="UP000193411">
    <property type="component" value="Unassembled WGS sequence"/>
</dbReference>
<proteinExistence type="inferred from homology"/>
<dbReference type="PANTHER" id="PTHR24279:SF120">
    <property type="entry name" value="CYTOCHROME P450"/>
    <property type="match status" value="1"/>
</dbReference>
<comment type="cofactor">
    <cofactor evidence="1 8">
        <name>heme</name>
        <dbReference type="ChEBI" id="CHEBI:30413"/>
    </cofactor>
</comment>
<comment type="similarity">
    <text evidence="2 9">Belongs to the cytochrome P450 family.</text>
</comment>
<evidence type="ECO:0000256" key="10">
    <source>
        <dbReference type="SAM" id="MobiDB-lite"/>
    </source>
</evidence>
<dbReference type="OrthoDB" id="1470350at2759"/>
<evidence type="ECO:0000256" key="2">
    <source>
        <dbReference type="ARBA" id="ARBA00010617"/>
    </source>
</evidence>
<dbReference type="Pfam" id="PF00067">
    <property type="entry name" value="p450"/>
    <property type="match status" value="2"/>
</dbReference>
<evidence type="ECO:0000256" key="1">
    <source>
        <dbReference type="ARBA" id="ARBA00001971"/>
    </source>
</evidence>
<dbReference type="GO" id="GO:0005506">
    <property type="term" value="F:iron ion binding"/>
    <property type="evidence" value="ECO:0007669"/>
    <property type="project" value="InterPro"/>
</dbReference>
<dbReference type="InterPro" id="IPR036396">
    <property type="entry name" value="Cyt_P450_sf"/>
</dbReference>
<reference evidence="11 12" key="1">
    <citation type="submission" date="2016-07" db="EMBL/GenBank/DDBJ databases">
        <title>Pervasive Adenine N6-methylation of Active Genes in Fungi.</title>
        <authorList>
            <consortium name="DOE Joint Genome Institute"/>
            <person name="Mondo S.J."/>
            <person name="Dannebaum R.O."/>
            <person name="Kuo R.C."/>
            <person name="Labutti K."/>
            <person name="Haridas S."/>
            <person name="Kuo A."/>
            <person name="Salamov A."/>
            <person name="Ahrendt S.R."/>
            <person name="Lipzen A."/>
            <person name="Sullivan W."/>
            <person name="Andreopoulos W.B."/>
            <person name="Clum A."/>
            <person name="Lindquist E."/>
            <person name="Daum C."/>
            <person name="Ramamoorthy G.K."/>
            <person name="Gryganskyi A."/>
            <person name="Culley D."/>
            <person name="Magnuson J.K."/>
            <person name="James T.Y."/>
            <person name="O'Malley M.A."/>
            <person name="Stajich J.E."/>
            <person name="Spatafora J.W."/>
            <person name="Visel A."/>
            <person name="Grigoriev I.V."/>
        </authorList>
    </citation>
    <scope>NUCLEOTIDE SEQUENCE [LARGE SCALE GENOMIC DNA]</scope>
    <source>
        <strain evidence="11 12">PL171</strain>
    </source>
</reference>
<feature type="compositionally biased region" description="Low complexity" evidence="10">
    <location>
        <begin position="28"/>
        <end position="45"/>
    </location>
</feature>
<keyword evidence="6 8" id="KW-0408">Iron</keyword>
<comment type="caution">
    <text evidence="11">The sequence shown here is derived from an EMBL/GenBank/DDBJ whole genome shotgun (WGS) entry which is preliminary data.</text>
</comment>
<evidence type="ECO:0000313" key="11">
    <source>
        <dbReference type="EMBL" id="ORZ40824.1"/>
    </source>
</evidence>
<gene>
    <name evidence="11" type="ORF">BCR44DRAFT_1100950</name>
</gene>
<dbReference type="PROSITE" id="PS00086">
    <property type="entry name" value="CYTOCHROME_P450"/>
    <property type="match status" value="1"/>
</dbReference>
<accession>A0A1Y2I3M7</accession>
<evidence type="ECO:0000256" key="4">
    <source>
        <dbReference type="ARBA" id="ARBA00022723"/>
    </source>
</evidence>
<evidence type="ECO:0000256" key="8">
    <source>
        <dbReference type="PIRSR" id="PIRSR602401-1"/>
    </source>
</evidence>
<keyword evidence="7 9" id="KW-0503">Monooxygenase</keyword>
<dbReference type="GO" id="GO:0016705">
    <property type="term" value="F:oxidoreductase activity, acting on paired donors, with incorporation or reduction of molecular oxygen"/>
    <property type="evidence" value="ECO:0007669"/>
    <property type="project" value="InterPro"/>
</dbReference>
<dbReference type="InterPro" id="IPR017972">
    <property type="entry name" value="Cyt_P450_CS"/>
</dbReference>
<dbReference type="InterPro" id="IPR050479">
    <property type="entry name" value="CYP11_CYP27_families"/>
</dbReference>
<evidence type="ECO:0000313" key="12">
    <source>
        <dbReference type="Proteomes" id="UP000193411"/>
    </source>
</evidence>